<keyword evidence="3" id="KW-1185">Reference proteome</keyword>
<proteinExistence type="predicted"/>
<dbReference type="InterPro" id="IPR051678">
    <property type="entry name" value="AGP_Transferase"/>
</dbReference>
<dbReference type="Pfam" id="PF01636">
    <property type="entry name" value="APH"/>
    <property type="match status" value="1"/>
</dbReference>
<dbReference type="RefSeq" id="WP_075756734.1">
    <property type="nucleotide sequence ID" value="NZ_CP146991.1"/>
</dbReference>
<evidence type="ECO:0000259" key="1">
    <source>
        <dbReference type="Pfam" id="PF01636"/>
    </source>
</evidence>
<dbReference type="CDD" id="cd05152">
    <property type="entry name" value="MPH2"/>
    <property type="match status" value="1"/>
</dbReference>
<dbReference type="PANTHER" id="PTHR21310:SF15">
    <property type="entry name" value="AMINOGLYCOSIDE PHOSPHOTRANSFERASE DOMAIN-CONTAINING PROTEIN"/>
    <property type="match status" value="1"/>
</dbReference>
<sequence length="299" mass="34378">MGKTKERVMDIMENYKIKLKDDTLVFNESGLDFQVVFATDHLGDEWVLRFPRRQDVIPRTKIEKKVLDIVNQCISIFQSPHWSIYTEELIAYKKLKGVPAGTIDTEKQAYVWEIDINNVPAVFHQTLGKALAALHRIPKERAIEAGLVVHTPAEARQSMKMRMDTVKEKYGVGEALWHRWQTWLNDHEVWPKETGFIHGDVHAGHILIDKKARVTGLIDWTEAKVTDISNDFVAHYRTFGEEGLDSLIEAYKQSGGYVWPRMKEHILELATAYPVAIAEFAAISGLDEYEQMARKVLFE</sequence>
<dbReference type="EMBL" id="FCOW01000009">
    <property type="protein sequence ID" value="CVK19291.1"/>
    <property type="molecule type" value="Genomic_DNA"/>
</dbReference>
<dbReference type="PANTHER" id="PTHR21310">
    <property type="entry name" value="AMINOGLYCOSIDE PHOSPHOTRANSFERASE-RELATED-RELATED"/>
    <property type="match status" value="1"/>
</dbReference>
<name>A0ABM9W2Y1_9FIRM</name>
<dbReference type="Gene3D" id="3.90.1200.10">
    <property type="match status" value="1"/>
</dbReference>
<gene>
    <name evidence="2" type="ORF">SSPH_01941</name>
</gene>
<evidence type="ECO:0000313" key="2">
    <source>
        <dbReference type="EMBL" id="CVK19291.1"/>
    </source>
</evidence>
<comment type="caution">
    <text evidence="2">The sequence shown here is derived from an EMBL/GenBank/DDBJ whole genome shotgun (WGS) entry which is preliminary data.</text>
</comment>
<dbReference type="InterPro" id="IPR011009">
    <property type="entry name" value="Kinase-like_dom_sf"/>
</dbReference>
<evidence type="ECO:0000313" key="3">
    <source>
        <dbReference type="Proteomes" id="UP000245702"/>
    </source>
</evidence>
<dbReference type="Proteomes" id="UP000245702">
    <property type="component" value="Unassembled WGS sequence"/>
</dbReference>
<reference evidence="2 3" key="1">
    <citation type="submission" date="2016-01" db="EMBL/GenBank/DDBJ databases">
        <authorList>
            <person name="Brown R."/>
        </authorList>
    </citation>
    <scope>NUCLEOTIDE SEQUENCE [LARGE SCALE GENOMIC DNA]</scope>
    <source>
        <strain evidence="2">Sporomusa sphaeroides DSM 2875</strain>
    </source>
</reference>
<dbReference type="Gene3D" id="3.30.200.20">
    <property type="entry name" value="Phosphorylase Kinase, domain 1"/>
    <property type="match status" value="1"/>
</dbReference>
<dbReference type="InterPro" id="IPR002575">
    <property type="entry name" value="Aminoglycoside_PTrfase"/>
</dbReference>
<organism evidence="2 3">
    <name type="scientific">Sporomusa sphaeroides DSM 2875</name>
    <dbReference type="NCBI Taxonomy" id="1337886"/>
    <lineage>
        <taxon>Bacteria</taxon>
        <taxon>Bacillati</taxon>
        <taxon>Bacillota</taxon>
        <taxon>Negativicutes</taxon>
        <taxon>Selenomonadales</taxon>
        <taxon>Sporomusaceae</taxon>
        <taxon>Sporomusa</taxon>
    </lineage>
</organism>
<accession>A0ABM9W2Y1</accession>
<protein>
    <submittedName>
        <fullName evidence="2">Phosphotransferase enzyme family protein</fullName>
    </submittedName>
</protein>
<feature type="domain" description="Aminoglycoside phosphotransferase" evidence="1">
    <location>
        <begin position="25"/>
        <end position="265"/>
    </location>
</feature>
<dbReference type="SUPFAM" id="SSF56112">
    <property type="entry name" value="Protein kinase-like (PK-like)"/>
    <property type="match status" value="1"/>
</dbReference>